<dbReference type="EMBL" id="FQZQ01000002">
    <property type="protein sequence ID" value="SHI69768.1"/>
    <property type="molecule type" value="Genomic_DNA"/>
</dbReference>
<dbReference type="GO" id="GO:0042732">
    <property type="term" value="P:D-xylose metabolic process"/>
    <property type="evidence" value="ECO:0007669"/>
    <property type="project" value="InterPro"/>
</dbReference>
<sequence>MFTNSVRFDPGFDSVLQGGVDTSGVAVVAGGAGFIGSNLIWRLLGDGYQIVCLDNLETGRHENISELLTNPDFKFFLHDIIKPFHVTGRVDRIYNLACPASPPKYQKDPVHTFLTSVVGALNILQLADAKEARVLQSSTSEVYGDPDVTPQSEVYRGLVSTVGPRACYDEGKRAAETLFHDMHETKGVDVRISRIFNTYGPRMDPEDGRVVSNFVMQALRGEALTIYGTGGQTRSFCYIDDMVNALIAHMEAEDIDFDPINLGNPDEFTIIELAQLVRDFIPEAQGVVFHGLPKDDPKQRCPDITRAKTLLHWEPNVSLRDGLEPTIKYFRNELAQSQSFGGGQVSTTGTGG</sequence>
<dbReference type="GO" id="GO:0033320">
    <property type="term" value="P:UDP-D-xylose biosynthetic process"/>
    <property type="evidence" value="ECO:0007669"/>
    <property type="project" value="UniProtKB-UniPathway"/>
</dbReference>
<evidence type="ECO:0000256" key="8">
    <source>
        <dbReference type="ARBA" id="ARBA00023034"/>
    </source>
</evidence>
<keyword evidence="8" id="KW-0333">Golgi apparatus</keyword>
<proteinExistence type="predicted"/>
<dbReference type="PANTHER" id="PTHR43078">
    <property type="entry name" value="UDP-GLUCURONIC ACID DECARBOXYLASE-RELATED"/>
    <property type="match status" value="1"/>
</dbReference>
<keyword evidence="3" id="KW-0812">Transmembrane</keyword>
<gene>
    <name evidence="14" type="ORF">SAMN05444000_102262</name>
</gene>
<dbReference type="GO" id="GO:0005737">
    <property type="term" value="C:cytoplasm"/>
    <property type="evidence" value="ECO:0007669"/>
    <property type="project" value="TreeGrafter"/>
</dbReference>
<dbReference type="Pfam" id="PF01370">
    <property type="entry name" value="Epimerase"/>
    <property type="match status" value="1"/>
</dbReference>
<evidence type="ECO:0000256" key="6">
    <source>
        <dbReference type="ARBA" id="ARBA00022989"/>
    </source>
</evidence>
<evidence type="ECO:0000256" key="2">
    <source>
        <dbReference type="ARBA" id="ARBA00004323"/>
    </source>
</evidence>
<evidence type="ECO:0000256" key="3">
    <source>
        <dbReference type="ARBA" id="ARBA00022692"/>
    </source>
</evidence>
<dbReference type="InterPro" id="IPR036291">
    <property type="entry name" value="NAD(P)-bd_dom_sf"/>
</dbReference>
<evidence type="ECO:0000256" key="1">
    <source>
        <dbReference type="ARBA" id="ARBA00001911"/>
    </source>
</evidence>
<feature type="domain" description="NAD-dependent epimerase/dehydratase" evidence="13">
    <location>
        <begin position="27"/>
        <end position="262"/>
    </location>
</feature>
<comment type="cofactor">
    <cofactor evidence="1">
        <name>NAD(+)</name>
        <dbReference type="ChEBI" id="CHEBI:57540"/>
    </cofactor>
</comment>
<dbReference type="Proteomes" id="UP000183982">
    <property type="component" value="Unassembled WGS sequence"/>
</dbReference>
<evidence type="ECO:0000256" key="12">
    <source>
        <dbReference type="ARBA" id="ARBA00037859"/>
    </source>
</evidence>
<evidence type="ECO:0000256" key="9">
    <source>
        <dbReference type="ARBA" id="ARBA00023136"/>
    </source>
</evidence>
<evidence type="ECO:0000256" key="4">
    <source>
        <dbReference type="ARBA" id="ARBA00022793"/>
    </source>
</evidence>
<dbReference type="AlphaFoldDB" id="A0A1M6D9T5"/>
<dbReference type="OrthoDB" id="9801785at2"/>
<dbReference type="GO" id="GO:0048040">
    <property type="term" value="F:UDP-glucuronate decarboxylase activity"/>
    <property type="evidence" value="ECO:0007669"/>
    <property type="project" value="TreeGrafter"/>
</dbReference>
<comment type="subcellular location">
    <subcellularLocation>
        <location evidence="2">Golgi apparatus membrane</location>
        <topology evidence="2">Single-pass type II membrane protein</topology>
    </subcellularLocation>
    <subcellularLocation>
        <location evidence="12">Golgi apparatus</location>
        <location evidence="12">Golgi stack membrane</location>
    </subcellularLocation>
</comment>
<dbReference type="PANTHER" id="PTHR43078:SF6">
    <property type="entry name" value="UDP-GLUCURONIC ACID DECARBOXYLASE 1"/>
    <property type="match status" value="1"/>
</dbReference>
<dbReference type="STRING" id="1470563.SAMN05444000_102262"/>
<dbReference type="Gene3D" id="3.40.50.720">
    <property type="entry name" value="NAD(P)-binding Rossmann-like Domain"/>
    <property type="match status" value="1"/>
</dbReference>
<dbReference type="InterPro" id="IPR001509">
    <property type="entry name" value="Epimerase_deHydtase"/>
</dbReference>
<keyword evidence="15" id="KW-1185">Reference proteome</keyword>
<keyword evidence="4" id="KW-0210">Decarboxylase</keyword>
<keyword evidence="7" id="KW-0520">NAD</keyword>
<evidence type="ECO:0000256" key="10">
    <source>
        <dbReference type="ARBA" id="ARBA00023180"/>
    </source>
</evidence>
<keyword evidence="5" id="KW-0735">Signal-anchor</keyword>
<dbReference type="InterPro" id="IPR044516">
    <property type="entry name" value="UXS-like"/>
</dbReference>
<evidence type="ECO:0000259" key="13">
    <source>
        <dbReference type="Pfam" id="PF01370"/>
    </source>
</evidence>
<dbReference type="CDD" id="cd05230">
    <property type="entry name" value="UGD_SDR_e"/>
    <property type="match status" value="1"/>
</dbReference>
<accession>A0A1M6D9T5</accession>
<keyword evidence="10" id="KW-0325">Glycoprotein</keyword>
<dbReference type="FunFam" id="3.40.50.720:FF:000065">
    <property type="entry name" value="UDP-glucuronic acid decarboxylase 1"/>
    <property type="match status" value="1"/>
</dbReference>
<keyword evidence="11" id="KW-0456">Lyase</keyword>
<evidence type="ECO:0000256" key="5">
    <source>
        <dbReference type="ARBA" id="ARBA00022968"/>
    </source>
</evidence>
<reference evidence="15" key="1">
    <citation type="submission" date="2016-11" db="EMBL/GenBank/DDBJ databases">
        <authorList>
            <person name="Varghese N."/>
            <person name="Submissions S."/>
        </authorList>
    </citation>
    <scope>NUCLEOTIDE SEQUENCE [LARGE SCALE GENOMIC DNA]</scope>
    <source>
        <strain evidence="15">DSM 100564</strain>
    </source>
</reference>
<dbReference type="SUPFAM" id="SSF51735">
    <property type="entry name" value="NAD(P)-binding Rossmann-fold domains"/>
    <property type="match status" value="1"/>
</dbReference>
<evidence type="ECO:0000256" key="7">
    <source>
        <dbReference type="ARBA" id="ARBA00023027"/>
    </source>
</evidence>
<dbReference type="GO" id="GO:0070403">
    <property type="term" value="F:NAD+ binding"/>
    <property type="evidence" value="ECO:0007669"/>
    <property type="project" value="InterPro"/>
</dbReference>
<evidence type="ECO:0000313" key="15">
    <source>
        <dbReference type="Proteomes" id="UP000183982"/>
    </source>
</evidence>
<keyword evidence="9" id="KW-0472">Membrane</keyword>
<dbReference type="UniPathway" id="UPA00796">
    <property type="reaction ID" value="UER00771"/>
</dbReference>
<protein>
    <submittedName>
        <fullName evidence="14">UDP-glucuronate decarboxylase</fullName>
    </submittedName>
</protein>
<organism evidence="14 15">
    <name type="scientific">Shimia gijangensis</name>
    <dbReference type="NCBI Taxonomy" id="1470563"/>
    <lineage>
        <taxon>Bacteria</taxon>
        <taxon>Pseudomonadati</taxon>
        <taxon>Pseudomonadota</taxon>
        <taxon>Alphaproteobacteria</taxon>
        <taxon>Rhodobacterales</taxon>
        <taxon>Roseobacteraceae</taxon>
    </lineage>
</organism>
<evidence type="ECO:0000256" key="11">
    <source>
        <dbReference type="ARBA" id="ARBA00023239"/>
    </source>
</evidence>
<keyword evidence="6" id="KW-1133">Transmembrane helix</keyword>
<evidence type="ECO:0000313" key="14">
    <source>
        <dbReference type="EMBL" id="SHI69768.1"/>
    </source>
</evidence>
<name>A0A1M6D9T5_9RHOB</name>
<dbReference type="RefSeq" id="WP_073249273.1">
    <property type="nucleotide sequence ID" value="NZ_FQZQ01000002.1"/>
</dbReference>